<dbReference type="SUPFAM" id="SSF54001">
    <property type="entry name" value="Cysteine proteinases"/>
    <property type="match status" value="1"/>
</dbReference>
<dbReference type="PROSITE" id="PS51782">
    <property type="entry name" value="LYSM"/>
    <property type="match status" value="2"/>
</dbReference>
<evidence type="ECO:0000259" key="9">
    <source>
        <dbReference type="PROSITE" id="PS51935"/>
    </source>
</evidence>
<dbReference type="PANTHER" id="PTHR47053">
    <property type="entry name" value="MUREIN DD-ENDOPEPTIDASE MEPH-RELATED"/>
    <property type="match status" value="1"/>
</dbReference>
<protein>
    <submittedName>
        <fullName evidence="10">NlpC/P60 family protein</fullName>
    </submittedName>
</protein>
<dbReference type="InterPro" id="IPR038765">
    <property type="entry name" value="Papain-like_cys_pep_sf"/>
</dbReference>
<organism evidence="10 11">
    <name type="scientific">Sulfurovum zhangzhouensis</name>
    <dbReference type="NCBI Taxonomy" id="3019067"/>
    <lineage>
        <taxon>Bacteria</taxon>
        <taxon>Pseudomonadati</taxon>
        <taxon>Campylobacterota</taxon>
        <taxon>Epsilonproteobacteria</taxon>
        <taxon>Campylobacterales</taxon>
        <taxon>Sulfurovaceae</taxon>
        <taxon>Sulfurovum</taxon>
    </lineage>
</organism>
<dbReference type="InterPro" id="IPR051202">
    <property type="entry name" value="Peptidase_C40"/>
</dbReference>
<dbReference type="SUPFAM" id="SSF54106">
    <property type="entry name" value="LysM domain"/>
    <property type="match status" value="2"/>
</dbReference>
<dbReference type="InterPro" id="IPR018392">
    <property type="entry name" value="LysM"/>
</dbReference>
<evidence type="ECO:0000256" key="3">
    <source>
        <dbReference type="ARBA" id="ARBA00022729"/>
    </source>
</evidence>
<evidence type="ECO:0000256" key="7">
    <source>
        <dbReference type="SAM" id="SignalP"/>
    </source>
</evidence>
<keyword evidence="5" id="KW-0378">Hydrolase</keyword>
<keyword evidence="3 7" id="KW-0732">Signal</keyword>
<dbReference type="EMBL" id="JAQIBD010000004">
    <property type="protein sequence ID" value="MDM5272524.1"/>
    <property type="molecule type" value="Genomic_DNA"/>
</dbReference>
<gene>
    <name evidence="10" type="ORF">PGH07_10085</name>
</gene>
<dbReference type="PROSITE" id="PS51935">
    <property type="entry name" value="NLPC_P60"/>
    <property type="match status" value="1"/>
</dbReference>
<keyword evidence="4" id="KW-0677">Repeat</keyword>
<evidence type="ECO:0000259" key="8">
    <source>
        <dbReference type="PROSITE" id="PS51782"/>
    </source>
</evidence>
<dbReference type="InterPro" id="IPR000064">
    <property type="entry name" value="NLP_P60_dom"/>
</dbReference>
<feature type="signal peptide" evidence="7">
    <location>
        <begin position="1"/>
        <end position="23"/>
    </location>
</feature>
<dbReference type="Pfam" id="PF01476">
    <property type="entry name" value="LysM"/>
    <property type="match status" value="2"/>
</dbReference>
<evidence type="ECO:0000256" key="6">
    <source>
        <dbReference type="ARBA" id="ARBA00022807"/>
    </source>
</evidence>
<dbReference type="CDD" id="cd00118">
    <property type="entry name" value="LysM"/>
    <property type="match status" value="2"/>
</dbReference>
<dbReference type="PANTHER" id="PTHR47053:SF1">
    <property type="entry name" value="MUREIN DD-ENDOPEPTIDASE MEPH-RELATED"/>
    <property type="match status" value="1"/>
</dbReference>
<reference evidence="10" key="1">
    <citation type="submission" date="2023-01" db="EMBL/GenBank/DDBJ databases">
        <title>Sulfurovum sp. zt1-1 genome assembly.</title>
        <authorList>
            <person name="Wang J."/>
        </authorList>
    </citation>
    <scope>NUCLEOTIDE SEQUENCE</scope>
    <source>
        <strain evidence="10">Zt1-1</strain>
    </source>
</reference>
<sequence length="301" mass="33122">MKRLHTFLISLAVASLATTYASAETHKIKKGENLYSIAKANHTTVTELCKLNGLNKGDTLKIGKVLKVPGTQKAVATATYKVKSGDALYTIAKNHQTDVTTLKSLNGLKDNTLKAGQTLKVPALQSVKVATNTTPTPKSERKLAQTLASLPKSTYMKQEPSKKDVFNLGDIFFGEDANDDVVKVAKTKLGNRYVWGATGNKGTFDCSGFTKYCYKKNGVDIPRTSIMQSKYGKFIKRADLQKGDLIFFDTSRGRKGYVNHVGIYVGDNKFIHASSAKKKVVITSLDKTFYSQRYMGARRPE</sequence>
<dbReference type="RefSeq" id="WP_289414343.1">
    <property type="nucleotide sequence ID" value="NZ_JAQIBD010000004.1"/>
</dbReference>
<keyword evidence="11" id="KW-1185">Reference proteome</keyword>
<dbReference type="Pfam" id="PF00877">
    <property type="entry name" value="NLPC_P60"/>
    <property type="match status" value="1"/>
</dbReference>
<keyword evidence="2" id="KW-0645">Protease</keyword>
<dbReference type="SMART" id="SM00257">
    <property type="entry name" value="LysM"/>
    <property type="match status" value="2"/>
</dbReference>
<dbReference type="Gene3D" id="3.90.1720.10">
    <property type="entry name" value="endopeptidase domain like (from Nostoc punctiforme)"/>
    <property type="match status" value="1"/>
</dbReference>
<comment type="caution">
    <text evidence="10">The sequence shown here is derived from an EMBL/GenBank/DDBJ whole genome shotgun (WGS) entry which is preliminary data.</text>
</comment>
<accession>A0ABT7R0A5</accession>
<feature type="domain" description="NlpC/P60" evidence="9">
    <location>
        <begin position="175"/>
        <end position="301"/>
    </location>
</feature>
<feature type="domain" description="LysM" evidence="8">
    <location>
        <begin position="78"/>
        <end position="121"/>
    </location>
</feature>
<evidence type="ECO:0000256" key="5">
    <source>
        <dbReference type="ARBA" id="ARBA00022801"/>
    </source>
</evidence>
<feature type="chain" id="PRO_5045172658" evidence="7">
    <location>
        <begin position="24"/>
        <end position="301"/>
    </location>
</feature>
<name>A0ABT7R0A5_9BACT</name>
<dbReference type="Proteomes" id="UP001169069">
    <property type="component" value="Unassembled WGS sequence"/>
</dbReference>
<keyword evidence="6" id="KW-0788">Thiol protease</keyword>
<proteinExistence type="inferred from homology"/>
<dbReference type="InterPro" id="IPR036779">
    <property type="entry name" value="LysM_dom_sf"/>
</dbReference>
<evidence type="ECO:0000313" key="11">
    <source>
        <dbReference type="Proteomes" id="UP001169069"/>
    </source>
</evidence>
<comment type="similarity">
    <text evidence="1">Belongs to the peptidase C40 family.</text>
</comment>
<evidence type="ECO:0000256" key="2">
    <source>
        <dbReference type="ARBA" id="ARBA00022670"/>
    </source>
</evidence>
<feature type="domain" description="LysM" evidence="8">
    <location>
        <begin position="24"/>
        <end position="68"/>
    </location>
</feature>
<evidence type="ECO:0000313" key="10">
    <source>
        <dbReference type="EMBL" id="MDM5272524.1"/>
    </source>
</evidence>
<evidence type="ECO:0000256" key="1">
    <source>
        <dbReference type="ARBA" id="ARBA00007074"/>
    </source>
</evidence>
<dbReference type="Gene3D" id="3.10.350.10">
    <property type="entry name" value="LysM domain"/>
    <property type="match status" value="2"/>
</dbReference>
<evidence type="ECO:0000256" key="4">
    <source>
        <dbReference type="ARBA" id="ARBA00022737"/>
    </source>
</evidence>